<evidence type="ECO:0000256" key="2">
    <source>
        <dbReference type="ARBA" id="ARBA00022576"/>
    </source>
</evidence>
<dbReference type="GO" id="GO:0008483">
    <property type="term" value="F:transaminase activity"/>
    <property type="evidence" value="ECO:0007669"/>
    <property type="project" value="UniProtKB-KW"/>
</dbReference>
<reference evidence="8 9" key="1">
    <citation type="submission" date="2018-08" db="EMBL/GenBank/DDBJ databases">
        <title>Paenibacillus sp. M4BSY-1, whole genome shotgun sequence.</title>
        <authorList>
            <person name="Tuo L."/>
        </authorList>
    </citation>
    <scope>NUCLEOTIDE SEQUENCE [LARGE SCALE GENOMIC DNA]</scope>
    <source>
        <strain evidence="8 9">M4BSY-1</strain>
    </source>
</reference>
<dbReference type="InterPro" id="IPR015424">
    <property type="entry name" value="PyrdxlP-dep_Trfase"/>
</dbReference>
<dbReference type="PROSITE" id="PS00600">
    <property type="entry name" value="AA_TRANSFER_CLASS_3"/>
    <property type="match status" value="1"/>
</dbReference>
<accession>A0A371PJB1</accession>
<dbReference type="NCBIfam" id="NF002325">
    <property type="entry name" value="PRK01278.1"/>
    <property type="match status" value="1"/>
</dbReference>
<sequence>MSNLLHVSSLEQNNVTASHTTPLIELAKKHVLHTAIRPDIVMARGEGMMLYDTEGRGYLDFIGGWAVNSLGHSPAVLQEALAEQASKLVLASPAFFNEPQIQFAELLTSISGMDKVFFTSTGAEANESAVKLARKHGALNLNGAYEIITLTNSFHGRTLAMMSATGKAQWKPLFAPKVDGFVHVPINDLDACFAAVTNQTCAIMVELVQGEGGVHPVSEAYLYGLRKICDMYGILLIFDEIQTGLGRTGKMFAYQHYGIGPDIMTLGKGIGGGFPLSAMLTKEQYDLFQPGDQGGTYIGQPLAMAAGLAVVRELLRLDLADHAYKQGQYLIEGLQRLSASLPISNVRGLGLLLAFDVPDAPALVVKCREKGLLVNATNAHTIRLMPALIVQHSHIDAMLDILQEVLQAS</sequence>
<organism evidence="8 9">
    <name type="scientific">Paenibacillus paeoniae</name>
    <dbReference type="NCBI Taxonomy" id="2292705"/>
    <lineage>
        <taxon>Bacteria</taxon>
        <taxon>Bacillati</taxon>
        <taxon>Bacillota</taxon>
        <taxon>Bacilli</taxon>
        <taxon>Bacillales</taxon>
        <taxon>Paenibacillaceae</taxon>
        <taxon>Paenibacillus</taxon>
    </lineage>
</organism>
<name>A0A371PJB1_9BACL</name>
<keyword evidence="5 7" id="KW-0663">Pyridoxal phosphate</keyword>
<dbReference type="Proteomes" id="UP000261905">
    <property type="component" value="Unassembled WGS sequence"/>
</dbReference>
<keyword evidence="2 8" id="KW-0032">Aminotransferase</keyword>
<evidence type="ECO:0000313" key="9">
    <source>
        <dbReference type="Proteomes" id="UP000261905"/>
    </source>
</evidence>
<proteinExistence type="inferred from homology"/>
<dbReference type="PANTHER" id="PTHR11986">
    <property type="entry name" value="AMINOTRANSFERASE CLASS III"/>
    <property type="match status" value="1"/>
</dbReference>
<protein>
    <submittedName>
        <fullName evidence="8">Aspartate aminotransferase family protein</fullName>
    </submittedName>
</protein>
<dbReference type="GO" id="GO:0030170">
    <property type="term" value="F:pyridoxal phosphate binding"/>
    <property type="evidence" value="ECO:0007669"/>
    <property type="project" value="InterPro"/>
</dbReference>
<evidence type="ECO:0000256" key="6">
    <source>
        <dbReference type="ARBA" id="ARBA00029440"/>
    </source>
</evidence>
<gene>
    <name evidence="8" type="ORF">DX130_01270</name>
</gene>
<keyword evidence="9" id="KW-1185">Reference proteome</keyword>
<dbReference type="PANTHER" id="PTHR11986:SF79">
    <property type="entry name" value="ACETYLORNITHINE AMINOTRANSFERASE, MITOCHONDRIAL"/>
    <property type="match status" value="1"/>
</dbReference>
<dbReference type="OrthoDB" id="9807885at2"/>
<comment type="similarity">
    <text evidence="7">Belongs to the class-III pyridoxal-phosphate-dependent aminotransferase family.</text>
</comment>
<dbReference type="NCBIfam" id="TIGR00707">
    <property type="entry name" value="argD"/>
    <property type="match status" value="1"/>
</dbReference>
<dbReference type="Pfam" id="PF00202">
    <property type="entry name" value="Aminotran_3"/>
    <property type="match status" value="1"/>
</dbReference>
<dbReference type="EMBL" id="QUBQ01000001">
    <property type="protein sequence ID" value="REK75739.1"/>
    <property type="molecule type" value="Genomic_DNA"/>
</dbReference>
<dbReference type="InterPro" id="IPR015422">
    <property type="entry name" value="PyrdxlP-dep_Trfase_small"/>
</dbReference>
<dbReference type="GO" id="GO:0006526">
    <property type="term" value="P:L-arginine biosynthetic process"/>
    <property type="evidence" value="ECO:0007669"/>
    <property type="project" value="UniProtKB-ARBA"/>
</dbReference>
<dbReference type="FunFam" id="3.40.640.10:FF:000004">
    <property type="entry name" value="Acetylornithine aminotransferase"/>
    <property type="match status" value="1"/>
</dbReference>
<dbReference type="GO" id="GO:0042802">
    <property type="term" value="F:identical protein binding"/>
    <property type="evidence" value="ECO:0007669"/>
    <property type="project" value="TreeGrafter"/>
</dbReference>
<dbReference type="CDD" id="cd00610">
    <property type="entry name" value="OAT_like"/>
    <property type="match status" value="1"/>
</dbReference>
<evidence type="ECO:0000256" key="5">
    <source>
        <dbReference type="ARBA" id="ARBA00022898"/>
    </source>
</evidence>
<dbReference type="RefSeq" id="WP_116045638.1">
    <property type="nucleotide sequence ID" value="NZ_QUBQ01000001.1"/>
</dbReference>
<keyword evidence="4 8" id="KW-0808">Transferase</keyword>
<dbReference type="InterPro" id="IPR005814">
    <property type="entry name" value="Aminotrans_3"/>
</dbReference>
<evidence type="ECO:0000256" key="4">
    <source>
        <dbReference type="ARBA" id="ARBA00022679"/>
    </source>
</evidence>
<dbReference type="InterPro" id="IPR004636">
    <property type="entry name" value="AcOrn/SuccOrn_fam"/>
</dbReference>
<comment type="pathway">
    <text evidence="6">Amino-acid biosynthesis.</text>
</comment>
<dbReference type="AlphaFoldDB" id="A0A371PJB1"/>
<evidence type="ECO:0000256" key="3">
    <source>
        <dbReference type="ARBA" id="ARBA00022605"/>
    </source>
</evidence>
<dbReference type="SUPFAM" id="SSF53383">
    <property type="entry name" value="PLP-dependent transferases"/>
    <property type="match status" value="1"/>
</dbReference>
<comment type="cofactor">
    <cofactor evidence="1">
        <name>pyridoxal 5'-phosphate</name>
        <dbReference type="ChEBI" id="CHEBI:597326"/>
    </cofactor>
</comment>
<comment type="caution">
    <text evidence="8">The sequence shown here is derived from an EMBL/GenBank/DDBJ whole genome shotgun (WGS) entry which is preliminary data.</text>
</comment>
<dbReference type="PIRSF" id="PIRSF000521">
    <property type="entry name" value="Transaminase_4ab_Lys_Orn"/>
    <property type="match status" value="1"/>
</dbReference>
<dbReference type="InterPro" id="IPR049704">
    <property type="entry name" value="Aminotrans_3_PPA_site"/>
</dbReference>
<evidence type="ECO:0000313" key="8">
    <source>
        <dbReference type="EMBL" id="REK75739.1"/>
    </source>
</evidence>
<evidence type="ECO:0000256" key="7">
    <source>
        <dbReference type="RuleBase" id="RU003560"/>
    </source>
</evidence>
<dbReference type="InterPro" id="IPR050103">
    <property type="entry name" value="Class-III_PLP-dep_AT"/>
</dbReference>
<evidence type="ECO:0000256" key="1">
    <source>
        <dbReference type="ARBA" id="ARBA00001933"/>
    </source>
</evidence>
<dbReference type="Gene3D" id="3.90.1150.10">
    <property type="entry name" value="Aspartate Aminotransferase, domain 1"/>
    <property type="match status" value="1"/>
</dbReference>
<keyword evidence="3" id="KW-0028">Amino-acid biosynthesis</keyword>
<dbReference type="InterPro" id="IPR015421">
    <property type="entry name" value="PyrdxlP-dep_Trfase_major"/>
</dbReference>
<dbReference type="Gene3D" id="3.40.640.10">
    <property type="entry name" value="Type I PLP-dependent aspartate aminotransferase-like (Major domain)"/>
    <property type="match status" value="1"/>
</dbReference>